<evidence type="ECO:0000313" key="1">
    <source>
        <dbReference type="EMBL" id="ABG58073.1"/>
    </source>
</evidence>
<organism evidence="1 2">
    <name type="scientific">Cytophaga hutchinsonii (strain ATCC 33406 / DSM 1761 / CIP 103989 / NBRC 15051 / NCIMB 9469 / D465)</name>
    <dbReference type="NCBI Taxonomy" id="269798"/>
    <lineage>
        <taxon>Bacteria</taxon>
        <taxon>Pseudomonadati</taxon>
        <taxon>Bacteroidota</taxon>
        <taxon>Cytophagia</taxon>
        <taxon>Cytophagales</taxon>
        <taxon>Cytophagaceae</taxon>
        <taxon>Cytophaga</taxon>
    </lineage>
</organism>
<accession>A0A6N4SP25</accession>
<sequence length="531" mass="60272">MTVHFMNVFMKNVLYISCILCFLSFQVVAQSIELSSDFRMASPFHEPDGANDVVRLKGGDFITLAKLKGGLSGKADFAIERNHGETFNVLWSKIISIPATEEFKDLYFNGKDLMLLSVIHDEAAKVTKLISYGYNIQDGTLLWTKELESYAVAAFVENDRRGSVKESFIDVICEHTTPSFVTPFEYKHNIRFSADESKFVSYVFDFSDRMLVANVSVYDNAGKLLTKGKVNIDNGYVNYGMYINNRGELFIVNANAAGKVNVIRMNLETRAFDVIEIPGSNYKKDELLVHFISDDVLYVGAVELSQEKLIGVTYARLNFKTMQLEKTVFEKFEQSVFDLVSNGRKSNKTIKGEDNWMDYDLSHFFISEAGEIMMVLEKRSLFANGYPHIAPSTFDKKHQVEVNGHVQAEGILIVSFDRDSKRNWVQYIAKNQVYPSTDGLNTISYVVDNSHHSNIRFMYATSESFDGTITTINVIYIDRSTGKIVKQTTLPNESKLMIVRDYTLWEENDKLVIVGRKGITGKTSAIVRYKL</sequence>
<dbReference type="AlphaFoldDB" id="A0A6N4SP25"/>
<protein>
    <submittedName>
        <fullName evidence="1">Uncharacterized protein</fullName>
    </submittedName>
</protein>
<name>A0A6N4SP25_CYTH3</name>
<evidence type="ECO:0000313" key="2">
    <source>
        <dbReference type="Proteomes" id="UP000001822"/>
    </source>
</evidence>
<dbReference type="EMBL" id="CP000383">
    <property type="protein sequence ID" value="ABG58073.1"/>
    <property type="molecule type" value="Genomic_DNA"/>
</dbReference>
<keyword evidence="2" id="KW-1185">Reference proteome</keyword>
<gene>
    <name evidence="1" type="ordered locus">CHU_0786</name>
</gene>
<dbReference type="KEGG" id="chu:CHU_0786"/>
<reference evidence="1 2" key="1">
    <citation type="journal article" date="2007" name="Appl. Environ. Microbiol.">
        <title>Genome sequence of the cellulolytic gliding bacterium Cytophaga hutchinsonii.</title>
        <authorList>
            <person name="Xie G."/>
            <person name="Bruce D.C."/>
            <person name="Challacombe J.F."/>
            <person name="Chertkov O."/>
            <person name="Detter J.C."/>
            <person name="Gilna P."/>
            <person name="Han C.S."/>
            <person name="Lucas S."/>
            <person name="Misra M."/>
            <person name="Myers G.L."/>
            <person name="Richardson P."/>
            <person name="Tapia R."/>
            <person name="Thayer N."/>
            <person name="Thompson L.S."/>
            <person name="Brettin T.S."/>
            <person name="Henrissat B."/>
            <person name="Wilson D.B."/>
            <person name="McBride M.J."/>
        </authorList>
    </citation>
    <scope>NUCLEOTIDE SEQUENCE [LARGE SCALE GENOMIC DNA]</scope>
    <source>
        <strain evidence="2">ATCC 33406 / DSM 1761 / CIP 103989 / NBRC 15051 / NCIMB 9469 / D465</strain>
    </source>
</reference>
<dbReference type="Proteomes" id="UP000001822">
    <property type="component" value="Chromosome"/>
</dbReference>
<proteinExistence type="predicted"/>